<evidence type="ECO:0000256" key="5">
    <source>
        <dbReference type="ARBA" id="ARBA00022679"/>
    </source>
</evidence>
<dbReference type="PRINTS" id="PR00109">
    <property type="entry name" value="TYRKINASE"/>
</dbReference>
<evidence type="ECO:0000256" key="15">
    <source>
        <dbReference type="ARBA" id="ARBA00023137"/>
    </source>
</evidence>
<dbReference type="InterPro" id="IPR003961">
    <property type="entry name" value="FN3_dom"/>
</dbReference>
<evidence type="ECO:0000259" key="25">
    <source>
        <dbReference type="PROSITE" id="PS51550"/>
    </source>
</evidence>
<dbReference type="SMART" id="SM00219">
    <property type="entry name" value="TyrKc"/>
    <property type="match status" value="1"/>
</dbReference>
<evidence type="ECO:0000313" key="26">
    <source>
        <dbReference type="Ensembl" id="ENSAMXP00005025531.1"/>
    </source>
</evidence>
<evidence type="ECO:0000256" key="11">
    <source>
        <dbReference type="ARBA" id="ARBA00022840"/>
    </source>
</evidence>
<dbReference type="PROSITE" id="PS00790">
    <property type="entry name" value="RECEPTOR_TYR_KIN_V_1"/>
    <property type="match status" value="1"/>
</dbReference>
<dbReference type="InterPro" id="IPR036116">
    <property type="entry name" value="FN3_sf"/>
</dbReference>
<dbReference type="Gene3D" id="2.60.40.1770">
    <property type="entry name" value="ephrin a2 ectodomain"/>
    <property type="match status" value="1"/>
</dbReference>
<keyword evidence="6 21" id="KW-0812">Transmembrane</keyword>
<comment type="subcellular location">
    <subcellularLocation>
        <location evidence="1">Cell membrane</location>
        <topology evidence="1">Single-pass type I membrane protein</topology>
    </subcellularLocation>
    <subcellularLocation>
        <location evidence="2">Cell projection</location>
        <location evidence="2">Dendrite</location>
    </subcellularLocation>
</comment>
<dbReference type="FunFam" id="2.60.120.260:FF:000004">
    <property type="entry name" value="Ephrin type-B receptor 2"/>
    <property type="match status" value="1"/>
</dbReference>
<evidence type="ECO:0000256" key="21">
    <source>
        <dbReference type="SAM" id="Phobius"/>
    </source>
</evidence>
<evidence type="ECO:0000256" key="1">
    <source>
        <dbReference type="ARBA" id="ARBA00004251"/>
    </source>
</evidence>
<dbReference type="Gene3D" id="2.60.120.260">
    <property type="entry name" value="Galactose-binding domain-like"/>
    <property type="match status" value="1"/>
</dbReference>
<evidence type="ECO:0000256" key="6">
    <source>
        <dbReference type="ARBA" id="ARBA00022692"/>
    </source>
</evidence>
<keyword evidence="14 21" id="KW-0472">Membrane</keyword>
<proteinExistence type="predicted"/>
<name>A0A8B9JR56_ASTMX</name>
<dbReference type="FunFam" id="1.10.150.50:FF:000001">
    <property type="entry name" value="Ephrin type-A receptor 5"/>
    <property type="match status" value="1"/>
</dbReference>
<dbReference type="AlphaFoldDB" id="A0A8B9JR56"/>
<dbReference type="Pfam" id="PF00536">
    <property type="entry name" value="SAM_1"/>
    <property type="match status" value="1"/>
</dbReference>
<dbReference type="SMART" id="SM00454">
    <property type="entry name" value="SAM"/>
    <property type="match status" value="1"/>
</dbReference>
<keyword evidence="12" id="KW-0524">Neurogenesis</keyword>
<dbReference type="Pfam" id="PF00041">
    <property type="entry name" value="fn3"/>
    <property type="match status" value="2"/>
</dbReference>
<keyword evidence="7" id="KW-0732">Signal</keyword>
<accession>A0A8B9JR56</accession>
<evidence type="ECO:0000256" key="17">
    <source>
        <dbReference type="ARBA" id="ARBA00023180"/>
    </source>
</evidence>
<dbReference type="Gene3D" id="2.10.50.10">
    <property type="entry name" value="Tumor Necrosis Factor Receptor, subunit A, domain 2"/>
    <property type="match status" value="1"/>
</dbReference>
<keyword evidence="15" id="KW-0829">Tyrosine-protein kinase</keyword>
<dbReference type="CDD" id="cd00185">
    <property type="entry name" value="TNFRSF"/>
    <property type="match status" value="1"/>
</dbReference>
<keyword evidence="5" id="KW-0808">Transferase</keyword>
<dbReference type="Ensembl" id="ENSAMXT00005028137.1">
    <property type="protein sequence ID" value="ENSAMXP00005025531.1"/>
    <property type="gene ID" value="ENSAMXG00005012635.1"/>
</dbReference>
<keyword evidence="11" id="KW-0067">ATP-binding</keyword>
<evidence type="ECO:0000256" key="16">
    <source>
        <dbReference type="ARBA" id="ARBA00023170"/>
    </source>
</evidence>
<evidence type="ECO:0000256" key="10">
    <source>
        <dbReference type="ARBA" id="ARBA00022777"/>
    </source>
</evidence>
<dbReference type="Gene3D" id="3.30.200.20">
    <property type="entry name" value="Phosphorylase Kinase, domain 1"/>
    <property type="match status" value="1"/>
</dbReference>
<feature type="domain" description="SAM" evidence="23">
    <location>
        <begin position="801"/>
        <end position="865"/>
    </location>
</feature>
<evidence type="ECO:0000256" key="13">
    <source>
        <dbReference type="ARBA" id="ARBA00022989"/>
    </source>
</evidence>
<evidence type="ECO:0000256" key="12">
    <source>
        <dbReference type="ARBA" id="ARBA00022902"/>
    </source>
</evidence>
<evidence type="ECO:0000313" key="27">
    <source>
        <dbReference type="Proteomes" id="UP000694621"/>
    </source>
</evidence>
<dbReference type="SMART" id="SM00615">
    <property type="entry name" value="EPH_lbd"/>
    <property type="match status" value="1"/>
</dbReference>
<keyword evidence="13 21" id="KW-1133">Transmembrane helix</keyword>
<dbReference type="SUPFAM" id="SSF47769">
    <property type="entry name" value="SAM/Pointed domain"/>
    <property type="match status" value="1"/>
</dbReference>
<dbReference type="InterPro" id="IPR008266">
    <property type="entry name" value="Tyr_kinase_AS"/>
</dbReference>
<dbReference type="InterPro" id="IPR001090">
    <property type="entry name" value="Ephrin_rcpt_lig-bd_dom"/>
</dbReference>
<evidence type="ECO:0000256" key="2">
    <source>
        <dbReference type="ARBA" id="ARBA00004279"/>
    </source>
</evidence>
<dbReference type="PROSITE" id="PS50853">
    <property type="entry name" value="FN3"/>
    <property type="match status" value="2"/>
</dbReference>
<dbReference type="PRINTS" id="PR00014">
    <property type="entry name" value="FNTYPEIII"/>
</dbReference>
<evidence type="ECO:0000256" key="14">
    <source>
        <dbReference type="ARBA" id="ARBA00023136"/>
    </source>
</evidence>
<dbReference type="InterPro" id="IPR009030">
    <property type="entry name" value="Growth_fac_rcpt_cys_sf"/>
</dbReference>
<keyword evidence="8" id="KW-0677">Repeat</keyword>
<dbReference type="SUPFAM" id="SSF57184">
    <property type="entry name" value="Growth factor receptor domain"/>
    <property type="match status" value="1"/>
</dbReference>
<dbReference type="GO" id="GO:0030425">
    <property type="term" value="C:dendrite"/>
    <property type="evidence" value="ECO:0007669"/>
    <property type="project" value="UniProtKB-SubCell"/>
</dbReference>
<feature type="domain" description="Protein kinase" evidence="22">
    <location>
        <begin position="469"/>
        <end position="772"/>
    </location>
</feature>
<dbReference type="FunFam" id="2.60.40.10:FF:000041">
    <property type="entry name" value="ephrin type-A receptor 3"/>
    <property type="match status" value="1"/>
</dbReference>
<comment type="function">
    <text evidence="20">Receptor tyrosine kinase which binds promiscuously transmembrane ephrin-B family ligands residing on adjacent cells, leading to contact-dependent bidirectional signaling into neighboring cells. The signaling pathway downstream of the receptor is referred to as forward signaling while the signaling pathway downstream of the ephrin ligand is referred to as reverse signaling. Together with its cognate ligand/functional ligand EFNB2 is involved in the regulation of cell adhesion and cell migration, and plays a central role in heart morphogenesis, angiogenesis and blood vessel remodeling and permeability. EPHB4-mediated forward signaling controls cellular repulsion and segregation from EFNB2-expressing cells. Involved in somitogenesis.</text>
</comment>
<dbReference type="SUPFAM" id="SSF49785">
    <property type="entry name" value="Galactose-binding domain-like"/>
    <property type="match status" value="1"/>
</dbReference>
<evidence type="ECO:0000256" key="9">
    <source>
        <dbReference type="ARBA" id="ARBA00022741"/>
    </source>
</evidence>
<dbReference type="Pfam" id="PF07714">
    <property type="entry name" value="PK_Tyr_Ser-Thr"/>
    <property type="match status" value="1"/>
</dbReference>
<dbReference type="InterPro" id="IPR000719">
    <property type="entry name" value="Prot_kinase_dom"/>
</dbReference>
<dbReference type="InterPro" id="IPR020635">
    <property type="entry name" value="Tyr_kinase_cat_dom"/>
</dbReference>
<evidence type="ECO:0000259" key="24">
    <source>
        <dbReference type="PROSITE" id="PS50853"/>
    </source>
</evidence>
<keyword evidence="9" id="KW-0547">Nucleotide-binding</keyword>
<dbReference type="InterPro" id="IPR013761">
    <property type="entry name" value="SAM/pointed_sf"/>
</dbReference>
<dbReference type="SUPFAM" id="SSF49265">
    <property type="entry name" value="Fibronectin type III"/>
    <property type="match status" value="1"/>
</dbReference>
<dbReference type="Proteomes" id="UP000694621">
    <property type="component" value="Unplaced"/>
</dbReference>
<dbReference type="SMART" id="SM00060">
    <property type="entry name" value="FN3"/>
    <property type="match status" value="2"/>
</dbReference>
<evidence type="ECO:0000256" key="4">
    <source>
        <dbReference type="ARBA" id="ARBA00022475"/>
    </source>
</evidence>
<dbReference type="PROSITE" id="PS50105">
    <property type="entry name" value="SAM_DOMAIN"/>
    <property type="match status" value="1"/>
</dbReference>
<comment type="catalytic activity">
    <reaction evidence="19">
        <text>L-tyrosyl-[protein] + ATP = O-phospho-L-tyrosyl-[protein] + ADP + H(+)</text>
        <dbReference type="Rhea" id="RHEA:10596"/>
        <dbReference type="Rhea" id="RHEA-COMP:10136"/>
        <dbReference type="Rhea" id="RHEA-COMP:20101"/>
        <dbReference type="ChEBI" id="CHEBI:15378"/>
        <dbReference type="ChEBI" id="CHEBI:30616"/>
        <dbReference type="ChEBI" id="CHEBI:46858"/>
        <dbReference type="ChEBI" id="CHEBI:61978"/>
        <dbReference type="ChEBI" id="CHEBI:456216"/>
        <dbReference type="EC" id="2.7.10.1"/>
    </reaction>
</comment>
<keyword evidence="4" id="KW-1003">Cell membrane</keyword>
<dbReference type="SMART" id="SM01411">
    <property type="entry name" value="Ephrin_rec_like"/>
    <property type="match status" value="1"/>
</dbReference>
<evidence type="ECO:0000259" key="23">
    <source>
        <dbReference type="PROSITE" id="PS50105"/>
    </source>
</evidence>
<dbReference type="GO" id="GO:0005524">
    <property type="term" value="F:ATP binding"/>
    <property type="evidence" value="ECO:0007669"/>
    <property type="project" value="UniProtKB-KW"/>
</dbReference>
<dbReference type="InterPro" id="IPR001245">
    <property type="entry name" value="Ser-Thr/Tyr_kinase_cat_dom"/>
</dbReference>
<dbReference type="Pfam" id="PF07699">
    <property type="entry name" value="Ephrin_rec_like"/>
    <property type="match status" value="1"/>
</dbReference>
<dbReference type="PROSITE" id="PS51550">
    <property type="entry name" value="EPH_LBD"/>
    <property type="match status" value="1"/>
</dbReference>
<dbReference type="InterPro" id="IPR050449">
    <property type="entry name" value="Ephrin_rcpt_TKs"/>
</dbReference>
<evidence type="ECO:0000256" key="20">
    <source>
        <dbReference type="ARBA" id="ARBA00055965"/>
    </source>
</evidence>
<dbReference type="PROSITE" id="PS00109">
    <property type="entry name" value="PROTEIN_KINASE_TYR"/>
    <property type="match status" value="1"/>
</dbReference>
<dbReference type="FunFam" id="2.10.50.10:FF:000001">
    <property type="entry name" value="Ephrin type-A receptor 5"/>
    <property type="match status" value="1"/>
</dbReference>
<dbReference type="InterPro" id="IPR013783">
    <property type="entry name" value="Ig-like_fold"/>
</dbReference>
<evidence type="ECO:0000256" key="8">
    <source>
        <dbReference type="ARBA" id="ARBA00022737"/>
    </source>
</evidence>
<dbReference type="GO" id="GO:0007411">
    <property type="term" value="P:axon guidance"/>
    <property type="evidence" value="ECO:0007669"/>
    <property type="project" value="TreeGrafter"/>
</dbReference>
<dbReference type="CDD" id="cd09552">
    <property type="entry name" value="SAM_EPH-B2"/>
    <property type="match status" value="1"/>
</dbReference>
<dbReference type="Gene3D" id="1.10.510.10">
    <property type="entry name" value="Transferase(Phosphotransferase) domain 1"/>
    <property type="match status" value="1"/>
</dbReference>
<dbReference type="Pfam" id="PF25599">
    <property type="entry name" value="Ephrin_CRD"/>
    <property type="match status" value="1"/>
</dbReference>
<dbReference type="PROSITE" id="PS50011">
    <property type="entry name" value="PROTEIN_KINASE_DOM"/>
    <property type="match status" value="1"/>
</dbReference>
<evidence type="ECO:0000256" key="18">
    <source>
        <dbReference type="ARBA" id="ARBA00023273"/>
    </source>
</evidence>
<evidence type="ECO:0000259" key="22">
    <source>
        <dbReference type="PROSITE" id="PS50011"/>
    </source>
</evidence>
<reference evidence="26" key="1">
    <citation type="submission" date="2025-08" db="UniProtKB">
        <authorList>
            <consortium name="Ensembl"/>
        </authorList>
    </citation>
    <scope>IDENTIFICATION</scope>
</reference>
<evidence type="ECO:0000256" key="19">
    <source>
        <dbReference type="ARBA" id="ARBA00051243"/>
    </source>
</evidence>
<feature type="domain" description="Fibronectin type-III" evidence="24">
    <location>
        <begin position="396"/>
        <end position="493"/>
    </location>
</feature>
<dbReference type="PROSITE" id="PS00791">
    <property type="entry name" value="RECEPTOR_TYR_KIN_V_2"/>
    <property type="match status" value="1"/>
</dbReference>
<feature type="domain" description="Eph LBD" evidence="25">
    <location>
        <begin position="1"/>
        <end position="163"/>
    </location>
</feature>
<keyword evidence="17" id="KW-0325">Glycoprotein</keyword>
<dbReference type="Gene3D" id="1.10.150.50">
    <property type="entry name" value="Transcription Factor, Ets-1"/>
    <property type="match status" value="1"/>
</dbReference>
<dbReference type="GO" id="GO:0005005">
    <property type="term" value="F:transmembrane-ephrin receptor activity"/>
    <property type="evidence" value="ECO:0007669"/>
    <property type="project" value="TreeGrafter"/>
</dbReference>
<dbReference type="InterPro" id="IPR008979">
    <property type="entry name" value="Galactose-bd-like_sf"/>
</dbReference>
<dbReference type="FunFam" id="2.60.40.1770:FF:000001">
    <property type="entry name" value="Ephrin type-A receptor 5"/>
    <property type="match status" value="1"/>
</dbReference>
<feature type="domain" description="Fibronectin type-III" evidence="24">
    <location>
        <begin position="285"/>
        <end position="395"/>
    </location>
</feature>
<dbReference type="InterPro" id="IPR001660">
    <property type="entry name" value="SAM"/>
</dbReference>
<dbReference type="SUPFAM" id="SSF56112">
    <property type="entry name" value="Protein kinase-like (PK-like)"/>
    <property type="match status" value="1"/>
</dbReference>
<dbReference type="PANTHER" id="PTHR46877">
    <property type="entry name" value="EPH RECEPTOR A5"/>
    <property type="match status" value="1"/>
</dbReference>
<dbReference type="PANTHER" id="PTHR46877:SF11">
    <property type="entry name" value="EPHRIN TYPE-B RECEPTOR 2"/>
    <property type="match status" value="1"/>
</dbReference>
<dbReference type="FunFam" id="2.60.40.10:FF:000110">
    <property type="entry name" value="Ephrin type-B receptor 2"/>
    <property type="match status" value="1"/>
</dbReference>
<dbReference type="InterPro" id="IPR011641">
    <property type="entry name" value="Tyr-kin_ephrin_A/B_rcpt-like"/>
</dbReference>
<evidence type="ECO:0000256" key="3">
    <source>
        <dbReference type="ARBA" id="ARBA00011902"/>
    </source>
</evidence>
<dbReference type="Gene3D" id="2.60.40.10">
    <property type="entry name" value="Immunoglobulins"/>
    <property type="match status" value="2"/>
</dbReference>
<dbReference type="InterPro" id="IPR011009">
    <property type="entry name" value="Kinase-like_dom_sf"/>
</dbReference>
<dbReference type="GO" id="GO:0005886">
    <property type="term" value="C:plasma membrane"/>
    <property type="evidence" value="ECO:0007669"/>
    <property type="project" value="UniProtKB-SubCell"/>
</dbReference>
<keyword evidence="10" id="KW-0418">Kinase</keyword>
<dbReference type="InterPro" id="IPR001426">
    <property type="entry name" value="Tyr_kinase_rcpt_V_CS"/>
</dbReference>
<sequence>MLSWEEVSGYDENMNTIRTYQVCNVFDSSQNNWVRTKYIRRRGAQRIHVEMKFSVRDCSSIPNVPGSCKETFNLYYFEADSDTATKVYPAWMENPWIKVDTIAADESFSQVDLGGRVMKINREVRSFGPVSRNGFYLAFQDYGACMSLIAVRVYYRKCPRVVRNGAVFPETLSGAESTSLVAARGTCIPNGEEVDVPIKLYCNGDGEWLVPIGRCMCKAGHEAAENGTICRACPSGFFKPSQGDQQCLQCPMNSRTTNEGATNCVCRNGYYRTDSDPVQMPCTTVPSAPQRVISSVNETSLRLVWSPPRESGGREDVVYNIICKSCGSGHGACTRCGDNVQFVPRQLGLTEPQVHISDLLAHTQYTFEIQAVNGVSDQSPYSPQFAAVNITTNQAAPSVVSIMHQVSRAIDSITLSWSQPDQPNGVILDYELQYYEKNLAELNSSVLRSQTNTAVVRGLKSGTIYVFQVRARTVAGFGRFSGKMYFQTMTEEEYNSSLQEKLPLIIGSAAAGFVFLVAVIVLVIVCNRRGSDRTDSEYTDKLQHYTSGHMSPGMKIYIDPFTYEDPNEAVREFAKEIDMSCVKIEQVIGAGKYDRCDTTWQNDGQFTVIQLVGMLRGIAAGMKYLCDMNYVHRDLAARNILVNSNLVCKVSDFGLSRFLEDDTSDPTYTSALGGKIPIRWTAPEAIQYRKFTSSSDVWSYGIVMWEVMSYGERPYWDMSNQDVINAIEQDYRLPPPMDCPNALHQLMLDCWQKDRNNRPKFSQIVNTLDKMIRNPNSLKATTPLSSGMHLPLLDRSTPDFSSFNCVDEWLDAIKMGQYKENFANEGMTSFDAVSQMTMEDILRVGVTLAGHQKKIFNSVQMMRAQMNQIQSVEV</sequence>
<organism evidence="26 27">
    <name type="scientific">Astyanax mexicanus</name>
    <name type="common">Blind cave fish</name>
    <name type="synonym">Astyanax fasciatus mexicanus</name>
    <dbReference type="NCBI Taxonomy" id="7994"/>
    <lineage>
        <taxon>Eukaryota</taxon>
        <taxon>Metazoa</taxon>
        <taxon>Chordata</taxon>
        <taxon>Craniata</taxon>
        <taxon>Vertebrata</taxon>
        <taxon>Euteleostomi</taxon>
        <taxon>Actinopterygii</taxon>
        <taxon>Neopterygii</taxon>
        <taxon>Teleostei</taxon>
        <taxon>Ostariophysi</taxon>
        <taxon>Characiformes</taxon>
        <taxon>Characoidei</taxon>
        <taxon>Acestrorhamphidae</taxon>
        <taxon>Acestrorhamphinae</taxon>
        <taxon>Astyanax</taxon>
    </lineage>
</organism>
<dbReference type="InterPro" id="IPR027936">
    <property type="entry name" value="Eph_TM"/>
</dbReference>
<feature type="transmembrane region" description="Helical" evidence="21">
    <location>
        <begin position="504"/>
        <end position="526"/>
    </location>
</feature>
<dbReference type="Pfam" id="PF14575">
    <property type="entry name" value="EphA2_TM"/>
    <property type="match status" value="1"/>
</dbReference>
<protein>
    <recommendedName>
        <fullName evidence="3">receptor protein-tyrosine kinase</fullName>
        <ecNumber evidence="3">2.7.10.1</ecNumber>
    </recommendedName>
</protein>
<keyword evidence="18" id="KW-0966">Cell projection</keyword>
<dbReference type="Pfam" id="PF01404">
    <property type="entry name" value="Ephrin_lbd"/>
    <property type="match status" value="1"/>
</dbReference>
<dbReference type="FunFam" id="1.10.510.10:FF:000015">
    <property type="entry name" value="Ephrin type-B receptor 2"/>
    <property type="match status" value="1"/>
</dbReference>
<evidence type="ECO:0000256" key="7">
    <source>
        <dbReference type="ARBA" id="ARBA00022729"/>
    </source>
</evidence>
<dbReference type="CDD" id="cd00063">
    <property type="entry name" value="FN3"/>
    <property type="match status" value="2"/>
</dbReference>
<keyword evidence="16" id="KW-0675">Receptor</keyword>
<dbReference type="EC" id="2.7.10.1" evidence="3"/>